<feature type="region of interest" description="Disordered" evidence="2">
    <location>
        <begin position="1"/>
        <end position="53"/>
    </location>
</feature>
<evidence type="ECO:0000313" key="4">
    <source>
        <dbReference type="Proteomes" id="UP000559027"/>
    </source>
</evidence>
<sequence length="220" mass="24823">MSSEERARPLRRPLRASSSIPTPSARTTATAVKRDSLAAELERDPQFSTSKRQHRTQLFTNSICHASLERQVLQAQTARIELEAKLGERELAVQRLERDSWHYADREREEREAHEQLQADFDADHVRQLCRVPNRRDKSMRGYQYRQWKVYPGGPANSNNFEFGEVGVSGEERKAEGPLKHKGSKAGYGDPDSDIACKAGIAPLSAWICFKGEAGVEKSS</sequence>
<feature type="compositionally biased region" description="Polar residues" evidence="2">
    <location>
        <begin position="20"/>
        <end position="30"/>
    </location>
</feature>
<keyword evidence="1" id="KW-0175">Coiled coil</keyword>
<dbReference type="Proteomes" id="UP000559027">
    <property type="component" value="Unassembled WGS sequence"/>
</dbReference>
<evidence type="ECO:0000313" key="3">
    <source>
        <dbReference type="EMBL" id="KAF5346836.1"/>
    </source>
</evidence>
<proteinExistence type="predicted"/>
<comment type="caution">
    <text evidence="3">The sequence shown here is derived from an EMBL/GenBank/DDBJ whole genome shotgun (WGS) entry which is preliminary data.</text>
</comment>
<keyword evidence="4" id="KW-1185">Reference proteome</keyword>
<feature type="compositionally biased region" description="Basic and acidic residues" evidence="2">
    <location>
        <begin position="170"/>
        <end position="179"/>
    </location>
</feature>
<feature type="compositionally biased region" description="Basic and acidic residues" evidence="2">
    <location>
        <begin position="32"/>
        <end position="45"/>
    </location>
</feature>
<dbReference type="AlphaFoldDB" id="A0A8H5CRU0"/>
<organism evidence="3 4">
    <name type="scientific">Leucocoprinus leucothites</name>
    <dbReference type="NCBI Taxonomy" id="201217"/>
    <lineage>
        <taxon>Eukaryota</taxon>
        <taxon>Fungi</taxon>
        <taxon>Dikarya</taxon>
        <taxon>Basidiomycota</taxon>
        <taxon>Agaricomycotina</taxon>
        <taxon>Agaricomycetes</taxon>
        <taxon>Agaricomycetidae</taxon>
        <taxon>Agaricales</taxon>
        <taxon>Agaricineae</taxon>
        <taxon>Agaricaceae</taxon>
        <taxon>Leucocoprinus</taxon>
    </lineage>
</organism>
<dbReference type="EMBL" id="JAACJO010000029">
    <property type="protein sequence ID" value="KAF5346836.1"/>
    <property type="molecule type" value="Genomic_DNA"/>
</dbReference>
<evidence type="ECO:0000256" key="2">
    <source>
        <dbReference type="SAM" id="MobiDB-lite"/>
    </source>
</evidence>
<protein>
    <submittedName>
        <fullName evidence="3">Uncharacterized protein</fullName>
    </submittedName>
</protein>
<accession>A0A8H5CRU0</accession>
<dbReference type="OrthoDB" id="331602at2759"/>
<gene>
    <name evidence="3" type="ORF">D9756_010582</name>
</gene>
<reference evidence="3 4" key="1">
    <citation type="journal article" date="2020" name="ISME J.">
        <title>Uncovering the hidden diversity of litter-decomposition mechanisms in mushroom-forming fungi.</title>
        <authorList>
            <person name="Floudas D."/>
            <person name="Bentzer J."/>
            <person name="Ahren D."/>
            <person name="Johansson T."/>
            <person name="Persson P."/>
            <person name="Tunlid A."/>
        </authorList>
    </citation>
    <scope>NUCLEOTIDE SEQUENCE [LARGE SCALE GENOMIC DNA]</scope>
    <source>
        <strain evidence="3 4">CBS 146.42</strain>
    </source>
</reference>
<name>A0A8H5CRU0_9AGAR</name>
<evidence type="ECO:0000256" key="1">
    <source>
        <dbReference type="SAM" id="Coils"/>
    </source>
</evidence>
<feature type="coiled-coil region" evidence="1">
    <location>
        <begin position="65"/>
        <end position="99"/>
    </location>
</feature>
<feature type="region of interest" description="Disordered" evidence="2">
    <location>
        <begin position="169"/>
        <end position="190"/>
    </location>
</feature>